<evidence type="ECO:0000313" key="1">
    <source>
        <dbReference type="EMBL" id="KAJ8893984.1"/>
    </source>
</evidence>
<sequence>MQHVVQISSRKRKNILLSEENKLRVENDVHEAKAEAFYTRKRNAKIKSRKYIDSAAIVMDFQKNLITPNIATNHSYTVVRYLHYVRHCTRRIDSIQITFPVRGYSYLECNHNMALIQLKTPAELPEHIWQHFSVPRVNALTFPIIEEDKALLRAWSNFLSPVYKRKCPFVIRPMKVLLFQHVLRPIFPHR</sequence>
<dbReference type="EMBL" id="JARBHB010000002">
    <property type="protein sequence ID" value="KAJ8893984.1"/>
    <property type="molecule type" value="Genomic_DNA"/>
</dbReference>
<comment type="caution">
    <text evidence="1">The sequence shown here is derived from an EMBL/GenBank/DDBJ whole genome shotgun (WGS) entry which is preliminary data.</text>
</comment>
<accession>A0ABQ9IBD4</accession>
<dbReference type="Proteomes" id="UP001159363">
    <property type="component" value="Chromosome 2"/>
</dbReference>
<gene>
    <name evidence="1" type="ORF">PR048_006590</name>
</gene>
<keyword evidence="2" id="KW-1185">Reference proteome</keyword>
<organism evidence="1 2">
    <name type="scientific">Dryococelus australis</name>
    <dbReference type="NCBI Taxonomy" id="614101"/>
    <lineage>
        <taxon>Eukaryota</taxon>
        <taxon>Metazoa</taxon>
        <taxon>Ecdysozoa</taxon>
        <taxon>Arthropoda</taxon>
        <taxon>Hexapoda</taxon>
        <taxon>Insecta</taxon>
        <taxon>Pterygota</taxon>
        <taxon>Neoptera</taxon>
        <taxon>Polyneoptera</taxon>
        <taxon>Phasmatodea</taxon>
        <taxon>Verophasmatodea</taxon>
        <taxon>Anareolatae</taxon>
        <taxon>Phasmatidae</taxon>
        <taxon>Eurycanthinae</taxon>
        <taxon>Dryococelus</taxon>
    </lineage>
</organism>
<name>A0ABQ9IBD4_9NEOP</name>
<proteinExistence type="predicted"/>
<protein>
    <submittedName>
        <fullName evidence="1">Uncharacterized protein</fullName>
    </submittedName>
</protein>
<evidence type="ECO:0000313" key="2">
    <source>
        <dbReference type="Proteomes" id="UP001159363"/>
    </source>
</evidence>
<reference evidence="1 2" key="1">
    <citation type="submission" date="2023-02" db="EMBL/GenBank/DDBJ databases">
        <title>LHISI_Scaffold_Assembly.</title>
        <authorList>
            <person name="Stuart O.P."/>
            <person name="Cleave R."/>
            <person name="Magrath M.J.L."/>
            <person name="Mikheyev A.S."/>
        </authorList>
    </citation>
    <scope>NUCLEOTIDE SEQUENCE [LARGE SCALE GENOMIC DNA]</scope>
    <source>
        <strain evidence="1">Daus_M_001</strain>
        <tissue evidence="1">Leg muscle</tissue>
    </source>
</reference>